<evidence type="ECO:0000313" key="2">
    <source>
        <dbReference type="Proteomes" id="UP000772618"/>
    </source>
</evidence>
<comment type="caution">
    <text evidence="1">The sequence shown here is derived from an EMBL/GenBank/DDBJ whole genome shotgun (WGS) entry which is preliminary data.</text>
</comment>
<name>A0ABS5VYL6_9BACT</name>
<sequence>METNILNTKWTDHDILDLVRKLRNDLIKDFLDERFLKEYISSNFRIRELSNAKIEFIKKDLKELLLSPVNTLHYENLINQIKTTDSAALTETNEHLFYKEIEVLLKRYMY</sequence>
<dbReference type="EMBL" id="JAHESD010000127">
    <property type="protein sequence ID" value="MBT1706503.1"/>
    <property type="molecule type" value="Genomic_DNA"/>
</dbReference>
<reference evidence="1 2" key="1">
    <citation type="submission" date="2021-05" db="EMBL/GenBank/DDBJ databases">
        <title>A Polyphasic approach of four new species of the genus Ohtaekwangia: Ohtaekwangia histidinii sp. nov., Ohtaekwangia cretensis sp. nov., Ohtaekwangia indiensis sp. nov., Ohtaekwangia reichenbachii sp. nov. from diverse environment.</title>
        <authorList>
            <person name="Octaviana S."/>
        </authorList>
    </citation>
    <scope>NUCLEOTIDE SEQUENCE [LARGE SCALE GENOMIC DNA]</scope>
    <source>
        <strain evidence="1 2">PWU20</strain>
    </source>
</reference>
<organism evidence="1 2">
    <name type="scientific">Chryseosolibacter indicus</name>
    <dbReference type="NCBI Taxonomy" id="2782351"/>
    <lineage>
        <taxon>Bacteria</taxon>
        <taxon>Pseudomonadati</taxon>
        <taxon>Bacteroidota</taxon>
        <taxon>Cytophagia</taxon>
        <taxon>Cytophagales</taxon>
        <taxon>Chryseotaleaceae</taxon>
        <taxon>Chryseosolibacter</taxon>
    </lineage>
</organism>
<keyword evidence="2" id="KW-1185">Reference proteome</keyword>
<proteinExistence type="predicted"/>
<protein>
    <submittedName>
        <fullName evidence="1">Uncharacterized protein</fullName>
    </submittedName>
</protein>
<evidence type="ECO:0000313" key="1">
    <source>
        <dbReference type="EMBL" id="MBT1706503.1"/>
    </source>
</evidence>
<dbReference type="RefSeq" id="WP_254157893.1">
    <property type="nucleotide sequence ID" value="NZ_JAHESD010000127.1"/>
</dbReference>
<accession>A0ABS5VYL6</accession>
<gene>
    <name evidence="1" type="ORF">KK060_24735</name>
</gene>
<dbReference type="Proteomes" id="UP000772618">
    <property type="component" value="Unassembled WGS sequence"/>
</dbReference>